<dbReference type="Pfam" id="PF25853">
    <property type="entry name" value="DUF6311_C"/>
    <property type="match status" value="1"/>
</dbReference>
<name>A0ABZ0PFS9_9PROT</name>
<sequence length="537" mass="58665">MRLLPGLHAGKEKPLSPPTLHAAIGATAAALLGAGVILGVFGPGIVPPWHTGWMLSGRLGPDPVQYWLGWTFFRDAPWGMPPGISPNFGMELSSSIFYADAIPLLAFLFKALRGVVEIGQYWGLWLVACGALQGWLAWRLIGRWTEAPLPRLAGAMLFVLQPMLLNRLGGHFALGAHFLLLWGLWFVLEGAGRWRWTALVLAASLIHSYLLPMVLGLWAADWWRRRNWTEAAMVLSAGLIGLWAAGFFLLRAGHGGQMYGAMQLDLLAPFDPAYWGRFLPDLPDPAHLEVASSYPGLGALLLLPFLAWLRPGWRHVPLLVVLLAMLAFAITHRPSIGGSQITLLPLPVRVVEWLGALRASERFFWPVAYAAMLGGLAGLVRLCGPRWSGLVLAALLTVQAADLRPGVARLAYFFPPMPAEVPLRLSDPFWAEAATRYRAIRAVPAANQGVAWEEVAVFAAHHRMATDAIYLARSDGRRVAALRADVAARLAEGRPEPGVLYVLRDAESLALAQAGLRPGRDRIVEANGLHVLAPDWW</sequence>
<feature type="transmembrane region" description="Helical" evidence="1">
    <location>
        <begin position="172"/>
        <end position="188"/>
    </location>
</feature>
<keyword evidence="1" id="KW-0472">Membrane</keyword>
<organism evidence="4 5">
    <name type="scientific">Sediminicoccus rosea</name>
    <dbReference type="NCBI Taxonomy" id="1225128"/>
    <lineage>
        <taxon>Bacteria</taxon>
        <taxon>Pseudomonadati</taxon>
        <taxon>Pseudomonadota</taxon>
        <taxon>Alphaproteobacteria</taxon>
        <taxon>Acetobacterales</taxon>
        <taxon>Roseomonadaceae</taxon>
        <taxon>Sediminicoccus</taxon>
    </lineage>
</organism>
<feature type="transmembrane region" description="Helical" evidence="1">
    <location>
        <begin position="291"/>
        <end position="309"/>
    </location>
</feature>
<keyword evidence="5" id="KW-1185">Reference proteome</keyword>
<accession>A0ABZ0PFS9</accession>
<feature type="transmembrane region" description="Helical" evidence="1">
    <location>
        <begin position="231"/>
        <end position="250"/>
    </location>
</feature>
<feature type="transmembrane region" description="Helical" evidence="1">
    <location>
        <begin position="316"/>
        <end position="336"/>
    </location>
</feature>
<keyword evidence="1" id="KW-0812">Transmembrane</keyword>
<feature type="transmembrane region" description="Helical" evidence="1">
    <location>
        <begin position="194"/>
        <end position="219"/>
    </location>
</feature>
<evidence type="ECO:0000313" key="4">
    <source>
        <dbReference type="EMBL" id="WPB84307.1"/>
    </source>
</evidence>
<evidence type="ECO:0000313" key="5">
    <source>
        <dbReference type="Proteomes" id="UP001305521"/>
    </source>
</evidence>
<proteinExistence type="predicted"/>
<evidence type="ECO:0000256" key="1">
    <source>
        <dbReference type="SAM" id="Phobius"/>
    </source>
</evidence>
<dbReference type="Proteomes" id="UP001305521">
    <property type="component" value="Chromosome"/>
</dbReference>
<gene>
    <name evidence="4" type="ORF">R9Z33_19690</name>
</gene>
<dbReference type="InterPro" id="IPR058671">
    <property type="entry name" value="DUF6311_C"/>
</dbReference>
<evidence type="ECO:0000259" key="3">
    <source>
        <dbReference type="Pfam" id="PF25853"/>
    </source>
</evidence>
<dbReference type="InterPro" id="IPR046278">
    <property type="entry name" value="DUF6311"/>
</dbReference>
<dbReference type="RefSeq" id="WP_318648264.1">
    <property type="nucleotide sequence ID" value="NZ_CP137852.1"/>
</dbReference>
<feature type="domain" description="DUF6311" evidence="2">
    <location>
        <begin position="30"/>
        <end position="404"/>
    </location>
</feature>
<keyword evidence="1" id="KW-1133">Transmembrane helix</keyword>
<feature type="transmembrane region" description="Helical" evidence="1">
    <location>
        <begin position="363"/>
        <end position="383"/>
    </location>
</feature>
<evidence type="ECO:0000259" key="2">
    <source>
        <dbReference type="Pfam" id="PF19830"/>
    </source>
</evidence>
<dbReference type="Pfam" id="PF19830">
    <property type="entry name" value="DUF6311"/>
    <property type="match status" value="1"/>
</dbReference>
<protein>
    <submittedName>
        <fullName evidence="4">DUF6311 domain-containing protein</fullName>
    </submittedName>
</protein>
<feature type="transmembrane region" description="Helical" evidence="1">
    <location>
        <begin position="20"/>
        <end position="46"/>
    </location>
</feature>
<dbReference type="EMBL" id="CP137852">
    <property type="protein sequence ID" value="WPB84307.1"/>
    <property type="molecule type" value="Genomic_DNA"/>
</dbReference>
<feature type="domain" description="DUF6311" evidence="3">
    <location>
        <begin position="429"/>
        <end position="534"/>
    </location>
</feature>
<reference evidence="4 5" key="1">
    <citation type="submission" date="2023-11" db="EMBL/GenBank/DDBJ databases">
        <title>Arctic aerobic anoxygenic photoheterotroph Sediminicoccus rosea KRV36 adapts its photosynthesis to long days of polar summer.</title>
        <authorList>
            <person name="Tomasch J."/>
            <person name="Kopejtka K."/>
            <person name="Bily T."/>
            <person name="Gardiner A.T."/>
            <person name="Gardian Z."/>
            <person name="Shivaramu S."/>
            <person name="Koblizek M."/>
            <person name="Engelhardt F."/>
            <person name="Kaftan D."/>
        </authorList>
    </citation>
    <scope>NUCLEOTIDE SEQUENCE [LARGE SCALE GENOMIC DNA]</scope>
    <source>
        <strain evidence="4 5">R-30</strain>
    </source>
</reference>